<evidence type="ECO:0000313" key="2">
    <source>
        <dbReference type="Proteomes" id="UP000251795"/>
    </source>
</evidence>
<evidence type="ECO:0000313" key="1">
    <source>
        <dbReference type="EMBL" id="AWY08429.1"/>
    </source>
</evidence>
<protein>
    <submittedName>
        <fullName evidence="1">Uncharacterized protein</fullName>
    </submittedName>
</protein>
<keyword evidence="2" id="KW-1185">Reference proteome</keyword>
<organism evidence="1 2">
    <name type="scientific">Erwinia phage vB_EamM_Alexandra</name>
    <dbReference type="NCBI Taxonomy" id="2201424"/>
    <lineage>
        <taxon>Viruses</taxon>
        <taxon>Duplodnaviria</taxon>
        <taxon>Heunggongvirae</taxon>
        <taxon>Uroviricota</taxon>
        <taxon>Caudoviricetes</taxon>
        <taxon>Alexandravirus</taxon>
        <taxon>Alexandravirus alexandra</taxon>
    </lineage>
</organism>
<gene>
    <name evidence="1" type="ORF">Alexandra_157</name>
</gene>
<sequence>MPVYMTSFLLPASAALPYLLEDKYLRGGMRCVATMTERDTMSVGNKKPGMLCYVTETKKMYQLGADNVTWEEAKFGGSNYKFESPFVTAVDETGLTVVGLDPSKQVPEPEYAGMTLVSGANGTMFWADLSGNESAGVRKTVEYESPAYITPGQQVDFDLQMNKTVMLLSVKLNAFDIELSAFPTAQRDDRNPYLFRSTANFLEDDGVFSDVDSEGNPVIRKLRRYSFLSNKDNTPAIAWRMRNIGTSPSKPKLTVTYLVME</sequence>
<accession>A0A2Z4QEG4</accession>
<proteinExistence type="predicted"/>
<dbReference type="Proteomes" id="UP000251795">
    <property type="component" value="Segment"/>
</dbReference>
<dbReference type="EMBL" id="MH248138">
    <property type="protein sequence ID" value="AWY08429.1"/>
    <property type="molecule type" value="Genomic_DNA"/>
</dbReference>
<reference evidence="1 2" key="1">
    <citation type="submission" date="2018-04" db="EMBL/GenBank/DDBJ databases">
        <authorList>
            <person name="Go L.Y."/>
            <person name="Mitchell J.A."/>
        </authorList>
    </citation>
    <scope>NUCLEOTIDE SEQUENCE [LARGE SCALE GENOMIC DNA]</scope>
</reference>
<name>A0A2Z4QEG4_9CAUD</name>